<name>A0AAV4SRI2_CAEEX</name>
<dbReference type="AlphaFoldDB" id="A0AAV4SRI2"/>
<evidence type="ECO:0000313" key="1">
    <source>
        <dbReference type="EMBL" id="GIY35811.1"/>
    </source>
</evidence>
<dbReference type="Proteomes" id="UP001054945">
    <property type="component" value="Unassembled WGS sequence"/>
</dbReference>
<organism evidence="1 2">
    <name type="scientific">Caerostris extrusa</name>
    <name type="common">Bark spider</name>
    <name type="synonym">Caerostris bankana</name>
    <dbReference type="NCBI Taxonomy" id="172846"/>
    <lineage>
        <taxon>Eukaryota</taxon>
        <taxon>Metazoa</taxon>
        <taxon>Ecdysozoa</taxon>
        <taxon>Arthropoda</taxon>
        <taxon>Chelicerata</taxon>
        <taxon>Arachnida</taxon>
        <taxon>Araneae</taxon>
        <taxon>Araneomorphae</taxon>
        <taxon>Entelegynae</taxon>
        <taxon>Araneoidea</taxon>
        <taxon>Araneidae</taxon>
        <taxon>Caerostris</taxon>
    </lineage>
</organism>
<evidence type="ECO:0000313" key="2">
    <source>
        <dbReference type="Proteomes" id="UP001054945"/>
    </source>
</evidence>
<protein>
    <submittedName>
        <fullName evidence="1">Uncharacterized protein</fullName>
    </submittedName>
</protein>
<gene>
    <name evidence="1" type="ORF">CEXT_296641</name>
</gene>
<dbReference type="EMBL" id="BPLR01009963">
    <property type="protein sequence ID" value="GIY35811.1"/>
    <property type="molecule type" value="Genomic_DNA"/>
</dbReference>
<keyword evidence="2" id="KW-1185">Reference proteome</keyword>
<comment type="caution">
    <text evidence="1">The sequence shown here is derived from an EMBL/GenBank/DDBJ whole genome shotgun (WGS) entry which is preliminary data.</text>
</comment>
<accession>A0AAV4SRI2</accession>
<sequence length="86" mass="9791">MQEKKLLGFLLSEGDCCAFFWGDLKVKEAEESLPPALRSQRLGDGAVLTFKTPPLVGLQRTIPVKYCINKFFAVYITRRSLRRQKA</sequence>
<proteinExistence type="predicted"/>
<reference evidence="1 2" key="1">
    <citation type="submission" date="2021-06" db="EMBL/GenBank/DDBJ databases">
        <title>Caerostris extrusa draft genome.</title>
        <authorList>
            <person name="Kono N."/>
            <person name="Arakawa K."/>
        </authorList>
    </citation>
    <scope>NUCLEOTIDE SEQUENCE [LARGE SCALE GENOMIC DNA]</scope>
</reference>